<sequence>MVTKAELKILEKAFMAGLTGTYFQSESKLAKKLVEDGLLQEVTSEEITCFGMMTVRHLTLTLLGHFIYCDSCAEE</sequence>
<evidence type="ECO:0000313" key="2">
    <source>
        <dbReference type="Proteomes" id="UP000199698"/>
    </source>
</evidence>
<accession>A0A1C4BXS0</accession>
<evidence type="ECO:0000313" key="1">
    <source>
        <dbReference type="EMBL" id="SCC11562.1"/>
    </source>
</evidence>
<reference evidence="2" key="1">
    <citation type="submission" date="2016-08" db="EMBL/GenBank/DDBJ databases">
        <authorList>
            <person name="Varghese N."/>
            <person name="Submissions Spin"/>
        </authorList>
    </citation>
    <scope>NUCLEOTIDE SEQUENCE [LARGE SCALE GENOMIC DNA]</scope>
    <source>
        <strain evidence="2">R-53144</strain>
    </source>
</reference>
<dbReference type="STRING" id="1798183.GA0061080_102631"/>
<proteinExistence type="predicted"/>
<dbReference type="EMBL" id="FMBA01000026">
    <property type="protein sequence ID" value="SCC11562.1"/>
    <property type="molecule type" value="Genomic_DNA"/>
</dbReference>
<dbReference type="Proteomes" id="UP000199698">
    <property type="component" value="Unassembled WGS sequence"/>
</dbReference>
<dbReference type="RefSeq" id="WP_091123758.1">
    <property type="nucleotide sequence ID" value="NZ_FMBA01000026.1"/>
</dbReference>
<organism evidence="1 2">
    <name type="scientific">Gilliamella intestini</name>
    <dbReference type="NCBI Taxonomy" id="1798183"/>
    <lineage>
        <taxon>Bacteria</taxon>
        <taxon>Pseudomonadati</taxon>
        <taxon>Pseudomonadota</taxon>
        <taxon>Gammaproteobacteria</taxon>
        <taxon>Orbales</taxon>
        <taxon>Orbaceae</taxon>
        <taxon>Gilliamella</taxon>
    </lineage>
</organism>
<protein>
    <submittedName>
        <fullName evidence="1">Uncharacterized protein</fullName>
    </submittedName>
</protein>
<dbReference type="AlphaFoldDB" id="A0A1C4BXS0"/>
<dbReference type="OrthoDB" id="9803907at2"/>
<name>A0A1C4BXS0_9GAMM</name>
<keyword evidence="2" id="KW-1185">Reference proteome</keyword>
<gene>
    <name evidence="1" type="ORF">GA0061080_102631</name>
</gene>